<keyword evidence="6" id="KW-0562">Pair-rule protein</keyword>
<feature type="region of interest" description="Disordered" evidence="13">
    <location>
        <begin position="152"/>
        <end position="196"/>
    </location>
</feature>
<evidence type="ECO:0000256" key="7">
    <source>
        <dbReference type="ARBA" id="ARBA00023015"/>
    </source>
</evidence>
<comment type="similarity">
    <text evidence="2">Belongs to the AF4 family.</text>
</comment>
<dbReference type="InterPro" id="IPR043640">
    <property type="entry name" value="AF4/FMR2_CHD"/>
</dbReference>
<dbReference type="GeneID" id="100210786"/>
<feature type="compositionally biased region" description="Polar residues" evidence="13">
    <location>
        <begin position="160"/>
        <end position="171"/>
    </location>
</feature>
<dbReference type="InterPro" id="IPR007797">
    <property type="entry name" value="AF4/FMR2"/>
</dbReference>
<evidence type="ECO:0000256" key="10">
    <source>
        <dbReference type="ARBA" id="ARBA00023242"/>
    </source>
</evidence>
<feature type="compositionally biased region" description="Low complexity" evidence="13">
    <location>
        <begin position="178"/>
        <end position="191"/>
    </location>
</feature>
<dbReference type="PANTHER" id="PTHR10528:SF17">
    <property type="entry name" value="AF4_FMR2 FAMILY MEMBER LILLI"/>
    <property type="match status" value="1"/>
</dbReference>
<evidence type="ECO:0000256" key="13">
    <source>
        <dbReference type="SAM" id="MobiDB-lite"/>
    </source>
</evidence>
<evidence type="ECO:0000256" key="6">
    <source>
        <dbReference type="ARBA" id="ARBA00022788"/>
    </source>
</evidence>
<evidence type="ECO:0000256" key="12">
    <source>
        <dbReference type="ARBA" id="ARBA00032149"/>
    </source>
</evidence>
<keyword evidence="10" id="KW-0539">Nucleus</keyword>
<evidence type="ECO:0000256" key="2">
    <source>
        <dbReference type="ARBA" id="ARBA00007354"/>
    </source>
</evidence>
<dbReference type="Pfam" id="PF18876">
    <property type="entry name" value="AFF4_CHD"/>
    <property type="match status" value="1"/>
</dbReference>
<dbReference type="Pfam" id="PF05110">
    <property type="entry name" value="AF-4"/>
    <property type="match status" value="1"/>
</dbReference>
<accession>A0ABM4D8Q4</accession>
<reference evidence="16" key="1">
    <citation type="submission" date="2025-08" db="UniProtKB">
        <authorList>
            <consortium name="RefSeq"/>
        </authorList>
    </citation>
    <scope>IDENTIFICATION</scope>
</reference>
<dbReference type="RefSeq" id="XP_065670704.1">
    <property type="nucleotide sequence ID" value="XM_065814632.1"/>
</dbReference>
<feature type="region of interest" description="Disordered" evidence="13">
    <location>
        <begin position="1095"/>
        <end position="1137"/>
    </location>
</feature>
<name>A0ABM4D8Q4_HYDVU</name>
<evidence type="ECO:0000256" key="3">
    <source>
        <dbReference type="ARBA" id="ARBA00021888"/>
    </source>
</evidence>
<gene>
    <name evidence="16" type="primary">LOC100210786</name>
</gene>
<feature type="compositionally biased region" description="Low complexity" evidence="13">
    <location>
        <begin position="1104"/>
        <end position="1137"/>
    </location>
</feature>
<organism evidence="15 16">
    <name type="scientific">Hydra vulgaris</name>
    <name type="common">Hydra</name>
    <name type="synonym">Hydra attenuata</name>
    <dbReference type="NCBI Taxonomy" id="6087"/>
    <lineage>
        <taxon>Eukaryota</taxon>
        <taxon>Metazoa</taxon>
        <taxon>Cnidaria</taxon>
        <taxon>Hydrozoa</taxon>
        <taxon>Hydroidolina</taxon>
        <taxon>Anthoathecata</taxon>
        <taxon>Aplanulata</taxon>
        <taxon>Hydridae</taxon>
        <taxon>Hydra</taxon>
    </lineage>
</organism>
<evidence type="ECO:0000313" key="15">
    <source>
        <dbReference type="Proteomes" id="UP001652625"/>
    </source>
</evidence>
<evidence type="ECO:0000256" key="4">
    <source>
        <dbReference type="ARBA" id="ARBA00022473"/>
    </source>
</evidence>
<proteinExistence type="inferred from homology"/>
<keyword evidence="5" id="KW-0597">Phosphoprotein</keyword>
<feature type="domain" description="AF4/FMR2 C-terminal homology" evidence="14">
    <location>
        <begin position="972"/>
        <end position="1217"/>
    </location>
</feature>
<keyword evidence="4" id="KW-0217">Developmental protein</keyword>
<comment type="subcellular location">
    <subcellularLocation>
        <location evidence="1">Nucleus</location>
    </subcellularLocation>
</comment>
<keyword evidence="16" id="KW-0675">Receptor</keyword>
<evidence type="ECO:0000313" key="16">
    <source>
        <dbReference type="RefSeq" id="XP_065670704.1"/>
    </source>
</evidence>
<evidence type="ECO:0000256" key="9">
    <source>
        <dbReference type="ARBA" id="ARBA00023163"/>
    </source>
</evidence>
<evidence type="ECO:0000256" key="1">
    <source>
        <dbReference type="ARBA" id="ARBA00004123"/>
    </source>
</evidence>
<keyword evidence="9" id="KW-0804">Transcription</keyword>
<dbReference type="Proteomes" id="UP001652625">
    <property type="component" value="Chromosome 12"/>
</dbReference>
<sequence>MIREHLSDPLWSSSTNRMSNKSISEIKLLKEQAMKERHKKATAQAASQAFKRFDGMFNIEPRRPQDESFLSTTIKHVLGDYATFMNLIEAKETAQYYGLDNTVPGTPEVKDIDFDNTNNGYTNLMIKGKNGISSHSSVPLKKTLENIKIDKNDHTFLEPTKTSNGPENDQSLKLKIPNSNSTSNHLTNNKHSQGKTPNEIESILKEMTQGLPPLLTEIQTPRSENDFFSFPSKVNVASNCLATVDLSVSSSANDLSKDVSNEYVQYDGLNDSNNMTSELKEFKSCDEIKNKKLQDKTKSSLRKVSVSSSSSSNSESSSTSESESDLEEQATQCYISSDNFQGNSTNNNYLLEKDNASVPESSSTLNSYQNLNGINEDFGMIDNDDKINSLNKRSISILDDAALKNIEDSFHIGIEKTVSPISEISFDDLDLINSLPYDQNHDESDIKSDNLNPNVLSFLKTNNKNYNQDCMQSISNDSIYTTKNNDVRNAASNKINETKDKSKTKSTRTPEYNTRTPPEYNTDIQQTLPIPLFKQNTSLESTLYIVDQYTESSMWVPHVTPLPNSPVLSQLPDNIIKTDCTFNTNSEIYASASPHIDNMYVVTENSITNIDTNINVIKHDEHNEYEKISCLDKNIKVENLQTSCITPFKIINDSQNVTQELTCKPINDSQNVTQELTCKPINNSQNVTQELTCKPINDSQNVTQELTFKPINDFQKTQELTTEVKMEVKELDISTNLLKLHNNLADISFSKMEEQNNFYNDLDVSNEKPELKLSNDRNMNSSLVVKIPLKKIKLKAKCFQDNQKESVEGDELIRVDNPVCIKKLQSYKRKLIDDDSDSCSESAFKLPHSSKFDDLLVKINLSRLKRNPIAKTIQSEVQSDLNITPIKNEISLDIDEEASSDCSSNSINIGLKKKNGCPLIDSKMELGFKNTNNKVDVKRCSECGILNADSGKDPIKLSGYKVYRPFLNEGVIKKRKADNLKSPMERAHTYTEAVLNYIRYLIGYEVAGKLMTKQGIDELMRICSDCIRLIDYVVELCRRKTNDSNRSDRRFLFLCFRLQSMLHMKLFKTRSDSVWKVKKIMTDYFTQYKPSSRISTQSAEGNASTPLTSSPSFGPSPGQSIGSNGSAGSSSSASSNDSKTNLGLAMVSIPSDMHEKSLQYLEFTKHIIEAHRLWSNAETLIPYCEDFIIDVTRKVGPLTLYSSLAQMVDYMTFGLQVILDSPYPS</sequence>
<keyword evidence="7" id="KW-0805">Transcription regulation</keyword>
<feature type="region of interest" description="Disordered" evidence="13">
    <location>
        <begin position="490"/>
        <end position="522"/>
    </location>
</feature>
<evidence type="ECO:0000256" key="5">
    <source>
        <dbReference type="ARBA" id="ARBA00022553"/>
    </source>
</evidence>
<keyword evidence="15" id="KW-1185">Reference proteome</keyword>
<comment type="function">
    <text evidence="11">Has a role in transcriptional regulation. Acts in parallel with the Ras/MAPK and the PI3K/PKB pathways in the control of cell identity and cellular growth. Essential for regulation of the cytoskeleton and cell growth but not for cell proliferation or growth rate. Required specifically for the microtubule-based basal transport of lipid droplets. Plays a partially redundant function downstream of Raf in cell fate specification in the developing eye. Pair-rule protein that regulates embryonic cellularization, gastrulation and segmentation.</text>
</comment>
<evidence type="ECO:0000256" key="8">
    <source>
        <dbReference type="ARBA" id="ARBA00023125"/>
    </source>
</evidence>
<evidence type="ECO:0000256" key="11">
    <source>
        <dbReference type="ARBA" id="ARBA00024653"/>
    </source>
</evidence>
<protein>
    <recommendedName>
        <fullName evidence="3">AF4/FMR2 family member lilli</fullName>
    </recommendedName>
    <alternativeName>
        <fullName evidence="12">Protein lilliputian</fullName>
    </alternativeName>
</protein>
<feature type="compositionally biased region" description="Low complexity" evidence="13">
    <location>
        <begin position="302"/>
        <end position="321"/>
    </location>
</feature>
<evidence type="ECO:0000259" key="14">
    <source>
        <dbReference type="Pfam" id="PF18876"/>
    </source>
</evidence>
<feature type="region of interest" description="Disordered" evidence="13">
    <location>
        <begin position="299"/>
        <end position="328"/>
    </location>
</feature>
<dbReference type="PANTHER" id="PTHR10528">
    <property type="entry name" value="AF4/FMR2 FAMILY MEMBER"/>
    <property type="match status" value="1"/>
</dbReference>
<keyword evidence="8" id="KW-0238">DNA-binding</keyword>